<dbReference type="Gene3D" id="3.40.50.720">
    <property type="entry name" value="NAD(P)-binding Rossmann-like Domain"/>
    <property type="match status" value="1"/>
</dbReference>
<accession>A0A939JYQ7</accession>
<evidence type="ECO:0000313" key="4">
    <source>
        <dbReference type="EMBL" id="MBO0929395.1"/>
    </source>
</evidence>
<proteinExistence type="inferred from homology"/>
<evidence type="ECO:0000256" key="1">
    <source>
        <dbReference type="ARBA" id="ARBA00006484"/>
    </source>
</evidence>
<gene>
    <name evidence="4" type="ORF">J2I48_00220</name>
</gene>
<dbReference type="CDD" id="cd05374">
    <property type="entry name" value="17beta-HSD-like_SDR_c"/>
    <property type="match status" value="1"/>
</dbReference>
<sequence length="276" mass="29909">MSIASSSRTVAITGTSSGIGRAAVKAFSDNGWRVAATLRNPARETDMQNWPGVSLYPLDVTDTTSIDTALQAILADFGQVNVLVNNAGYGVDGVFEAMTDEIIERQFNTNVFGLMRMTRALIPHMRQRGGGTIIQIASMGGQLAFPLFSIYHGTKWAVEGFTESLQYELNPFNIRLKLIEPGAIKTEFYGAGREMVKPMGTAAYDAFVAKCDKVNQESGAQGESAELVAAAIYKAATDGSRKLRYPVGAPAPLLLRLRKLLPDSLWFGVVKSSYKL</sequence>
<dbReference type="InterPro" id="IPR036291">
    <property type="entry name" value="NAD(P)-bd_dom_sf"/>
</dbReference>
<keyword evidence="2" id="KW-0560">Oxidoreductase</keyword>
<dbReference type="Pfam" id="PF00106">
    <property type="entry name" value="adh_short"/>
    <property type="match status" value="1"/>
</dbReference>
<dbReference type="PANTHER" id="PTHR43976">
    <property type="entry name" value="SHORT CHAIN DEHYDROGENASE"/>
    <property type="match status" value="1"/>
</dbReference>
<dbReference type="SUPFAM" id="SSF51735">
    <property type="entry name" value="NAD(P)-binding Rossmann-fold domains"/>
    <property type="match status" value="1"/>
</dbReference>
<dbReference type="Proteomes" id="UP000664795">
    <property type="component" value="Unassembled WGS sequence"/>
</dbReference>
<evidence type="ECO:0000256" key="2">
    <source>
        <dbReference type="ARBA" id="ARBA00023002"/>
    </source>
</evidence>
<dbReference type="GO" id="GO:0016491">
    <property type="term" value="F:oxidoreductase activity"/>
    <property type="evidence" value="ECO:0007669"/>
    <property type="project" value="UniProtKB-KW"/>
</dbReference>
<dbReference type="RefSeq" id="WP_207333367.1">
    <property type="nucleotide sequence ID" value="NZ_JAFMYU010000001.1"/>
</dbReference>
<dbReference type="PRINTS" id="PR00080">
    <property type="entry name" value="SDRFAMILY"/>
</dbReference>
<evidence type="ECO:0000256" key="3">
    <source>
        <dbReference type="RuleBase" id="RU000363"/>
    </source>
</evidence>
<dbReference type="EMBL" id="JAFMYU010000001">
    <property type="protein sequence ID" value="MBO0929395.1"/>
    <property type="molecule type" value="Genomic_DNA"/>
</dbReference>
<evidence type="ECO:0000313" key="5">
    <source>
        <dbReference type="Proteomes" id="UP000664795"/>
    </source>
</evidence>
<dbReference type="AlphaFoldDB" id="A0A939JYQ7"/>
<reference evidence="4 5" key="1">
    <citation type="submission" date="2021-03" db="EMBL/GenBank/DDBJ databases">
        <title>Fibrella sp. HMF5036 genome sequencing and assembly.</title>
        <authorList>
            <person name="Kang H."/>
            <person name="Kim H."/>
            <person name="Bae S."/>
            <person name="Joh K."/>
        </authorList>
    </citation>
    <scope>NUCLEOTIDE SEQUENCE [LARGE SCALE GENOMIC DNA]</scope>
    <source>
        <strain evidence="4 5">HMF5036</strain>
    </source>
</reference>
<organism evidence="4 5">
    <name type="scientific">Fibrella aquatilis</name>
    <dbReference type="NCBI Taxonomy" id="2817059"/>
    <lineage>
        <taxon>Bacteria</taxon>
        <taxon>Pseudomonadati</taxon>
        <taxon>Bacteroidota</taxon>
        <taxon>Cytophagia</taxon>
        <taxon>Cytophagales</taxon>
        <taxon>Spirosomataceae</taxon>
        <taxon>Fibrella</taxon>
    </lineage>
</organism>
<comment type="similarity">
    <text evidence="1 3">Belongs to the short-chain dehydrogenases/reductases (SDR) family.</text>
</comment>
<name>A0A939JYQ7_9BACT</name>
<comment type="caution">
    <text evidence="4">The sequence shown here is derived from an EMBL/GenBank/DDBJ whole genome shotgun (WGS) entry which is preliminary data.</text>
</comment>
<dbReference type="PRINTS" id="PR00081">
    <property type="entry name" value="GDHRDH"/>
</dbReference>
<keyword evidence="5" id="KW-1185">Reference proteome</keyword>
<dbReference type="InterPro" id="IPR002347">
    <property type="entry name" value="SDR_fam"/>
</dbReference>
<protein>
    <submittedName>
        <fullName evidence="4">SDR family oxidoreductase</fullName>
    </submittedName>
</protein>
<dbReference type="PANTHER" id="PTHR43976:SF16">
    <property type="entry name" value="SHORT-CHAIN DEHYDROGENASE_REDUCTASE FAMILY PROTEIN"/>
    <property type="match status" value="1"/>
</dbReference>
<dbReference type="InterPro" id="IPR051911">
    <property type="entry name" value="SDR_oxidoreductase"/>
</dbReference>